<dbReference type="EMBL" id="LOBU02000013">
    <property type="protein sequence ID" value="OKA07475.1"/>
    <property type="molecule type" value="Genomic_DNA"/>
</dbReference>
<name>A0ABX3DSD3_9PSEU</name>
<evidence type="ECO:0008006" key="3">
    <source>
        <dbReference type="Google" id="ProtNLM"/>
    </source>
</evidence>
<dbReference type="Proteomes" id="UP000186883">
    <property type="component" value="Unassembled WGS sequence"/>
</dbReference>
<proteinExistence type="predicted"/>
<organism evidence="1 2">
    <name type="scientific">Amycolatopsis regifaucium</name>
    <dbReference type="NCBI Taxonomy" id="546365"/>
    <lineage>
        <taxon>Bacteria</taxon>
        <taxon>Bacillati</taxon>
        <taxon>Actinomycetota</taxon>
        <taxon>Actinomycetes</taxon>
        <taxon>Pseudonocardiales</taxon>
        <taxon>Pseudonocardiaceae</taxon>
        <taxon>Amycolatopsis</taxon>
    </lineage>
</organism>
<gene>
    <name evidence="1" type="ORF">ATP06_0216700</name>
</gene>
<protein>
    <recommendedName>
        <fullName evidence="3">RHIM domain-containing protein</fullName>
    </recommendedName>
</protein>
<keyword evidence="2" id="KW-1185">Reference proteome</keyword>
<sequence length="129" mass="13465">MDPITVIVTALVAGGAAGLQSSAGDAIKDAYAGLKALIIRHFGTKPEVTVAVEQAQESPEVWTAPLKDALTKAGADQVPEIVRAAQEVMRLAEPEAAKAGKYNVTITGNVQGMATGDHQHVEMKFGQQT</sequence>
<reference evidence="1" key="1">
    <citation type="submission" date="2016-11" db="EMBL/GenBank/DDBJ databases">
        <title>Genome sequencing of Amycolatopsis regifaucium.</title>
        <authorList>
            <person name="Mayilraj S."/>
            <person name="Kaur N."/>
        </authorList>
    </citation>
    <scope>NUCLEOTIDE SEQUENCE [LARGE SCALE GENOMIC DNA]</scope>
    <source>
        <strain evidence="1">GY080</strain>
    </source>
</reference>
<evidence type="ECO:0000313" key="1">
    <source>
        <dbReference type="EMBL" id="OKA07475.1"/>
    </source>
</evidence>
<comment type="caution">
    <text evidence="1">The sequence shown here is derived from an EMBL/GenBank/DDBJ whole genome shotgun (WGS) entry which is preliminary data.</text>
</comment>
<accession>A0ABX3DSD3</accession>
<evidence type="ECO:0000313" key="2">
    <source>
        <dbReference type="Proteomes" id="UP000186883"/>
    </source>
</evidence>